<name>A0ABU8XU01_9PROT</name>
<dbReference type="RefSeq" id="WP_418160254.1">
    <property type="nucleotide sequence ID" value="NZ_JBBLZC010000014.1"/>
</dbReference>
<proteinExistence type="predicted"/>
<evidence type="ECO:0000313" key="1">
    <source>
        <dbReference type="EMBL" id="MEK0084406.1"/>
    </source>
</evidence>
<reference evidence="1 2" key="1">
    <citation type="submission" date="2024-01" db="EMBL/GenBank/DDBJ databases">
        <title>Multi-omics insights into the function and evolution of sodium benzoate biodegradation pathways in Benzoatithermus flavus gen. nov., sp. nov. from hot spring.</title>
        <authorList>
            <person name="Hu C.-J."/>
            <person name="Li W.-J."/>
        </authorList>
    </citation>
    <scope>NUCLEOTIDE SEQUENCE [LARGE SCALE GENOMIC DNA]</scope>
    <source>
        <strain evidence="1 2">SYSU G07066</strain>
    </source>
</reference>
<organism evidence="1 2">
    <name type="scientific">Benzoatithermus flavus</name>
    <dbReference type="NCBI Taxonomy" id="3108223"/>
    <lineage>
        <taxon>Bacteria</taxon>
        <taxon>Pseudomonadati</taxon>
        <taxon>Pseudomonadota</taxon>
        <taxon>Alphaproteobacteria</taxon>
        <taxon>Geminicoccales</taxon>
        <taxon>Geminicoccaceae</taxon>
        <taxon>Benzoatithermus</taxon>
    </lineage>
</organism>
<dbReference type="EMBL" id="JBBLZC010000014">
    <property type="protein sequence ID" value="MEK0084406.1"/>
    <property type="molecule type" value="Genomic_DNA"/>
</dbReference>
<keyword evidence="2" id="KW-1185">Reference proteome</keyword>
<evidence type="ECO:0008006" key="3">
    <source>
        <dbReference type="Google" id="ProtNLM"/>
    </source>
</evidence>
<protein>
    <recommendedName>
        <fullName evidence="3">PH domain-containing protein</fullName>
    </recommendedName>
</protein>
<evidence type="ECO:0000313" key="2">
    <source>
        <dbReference type="Proteomes" id="UP001375743"/>
    </source>
</evidence>
<accession>A0ABU8XU01</accession>
<comment type="caution">
    <text evidence="1">The sequence shown here is derived from an EMBL/GenBank/DDBJ whole genome shotgun (WGS) entry which is preliminary data.</text>
</comment>
<dbReference type="Proteomes" id="UP001375743">
    <property type="component" value="Unassembled WGS sequence"/>
</dbReference>
<gene>
    <name evidence="1" type="ORF">U1T56_14710</name>
</gene>
<sequence length="170" mass="18244">MNGIGRLLPLPAGSAQPGSRVAPAAEARGGVELRYGWQDRVRGLASAVLLVSCGTILLPAGWAEGDAWRLLAGGSALLLGARLLMLLPQLFAARPRLCIDAAGVHTAWGAVIAWPEIREVRVRHTALDDRLELRFAAGWLCVLASCWHCPLDELAAVIESRRRAFPSLPE</sequence>